<evidence type="ECO:0000313" key="2">
    <source>
        <dbReference type="Proteomes" id="UP001147700"/>
    </source>
</evidence>
<organism evidence="1 2">
    <name type="scientific">Solirubrobacter deserti</name>
    <dbReference type="NCBI Taxonomy" id="2282478"/>
    <lineage>
        <taxon>Bacteria</taxon>
        <taxon>Bacillati</taxon>
        <taxon>Actinomycetota</taxon>
        <taxon>Thermoleophilia</taxon>
        <taxon>Solirubrobacterales</taxon>
        <taxon>Solirubrobacteraceae</taxon>
        <taxon>Solirubrobacter</taxon>
    </lineage>
</organism>
<name>A0ABT4RQY0_9ACTN</name>
<keyword evidence="2" id="KW-1185">Reference proteome</keyword>
<dbReference type="EMBL" id="JAPCID010000047">
    <property type="protein sequence ID" value="MDA0140926.1"/>
    <property type="molecule type" value="Genomic_DNA"/>
</dbReference>
<sequence length="371" mass="40860">MLLAVQRGAGNQAAARLARRREQAAKTLDPPFGVGSITSSDFAVTIEVAAERELGDGYETEQEAAVAAASTGRIGVVVADAEGRLRAYATDMVPFDTPAHVTPALLAVGRVVRFARVSATKDPIGWSLRQHYIAALSDSGDAERKRLARLMLVNLLVTEVGLRPDDVHDSTEEPKAPGKVNVNIDYKEARGHAGEAGPVASDRTTPLERPMLEVGPHAFADPISLRGTIQHEFEHLHHTERAMDAVERWRATEPKLEFLPWLEQQRKAGKISPLDHGLIREQVSKGTQATEAMAYMRGFMETFHLRSLDDDARFTSLNQFADEWTFAGHAVQDETVAQLKAYRGTLDAAHRAALDAFIEARRGETLWNRFL</sequence>
<accession>A0ABT4RQY0</accession>
<evidence type="ECO:0000313" key="1">
    <source>
        <dbReference type="EMBL" id="MDA0140926.1"/>
    </source>
</evidence>
<protein>
    <submittedName>
        <fullName evidence="1">Uncharacterized protein</fullName>
    </submittedName>
</protein>
<reference evidence="1" key="1">
    <citation type="submission" date="2022-10" db="EMBL/GenBank/DDBJ databases">
        <title>The WGS of Solirubrobacter sp. CPCC 204708.</title>
        <authorList>
            <person name="Jiang Z."/>
        </authorList>
    </citation>
    <scope>NUCLEOTIDE SEQUENCE</scope>
    <source>
        <strain evidence="1">CPCC 204708</strain>
    </source>
</reference>
<comment type="caution">
    <text evidence="1">The sequence shown here is derived from an EMBL/GenBank/DDBJ whole genome shotgun (WGS) entry which is preliminary data.</text>
</comment>
<gene>
    <name evidence="1" type="ORF">OJ962_25750</name>
</gene>
<dbReference type="Proteomes" id="UP001147700">
    <property type="component" value="Unassembled WGS sequence"/>
</dbReference>
<dbReference type="RefSeq" id="WP_202958345.1">
    <property type="nucleotide sequence ID" value="NZ_JAPCID010000047.1"/>
</dbReference>
<proteinExistence type="predicted"/>